<accession>Q93S62</accession>
<evidence type="ECO:0000256" key="1">
    <source>
        <dbReference type="SAM" id="MobiDB-lite"/>
    </source>
</evidence>
<proteinExistence type="predicted"/>
<keyword evidence="2" id="KW-0614">Plasmid</keyword>
<evidence type="ECO:0000313" key="2">
    <source>
        <dbReference type="EMBL" id="AAK40069.1"/>
    </source>
</evidence>
<organism evidence="2">
    <name type="scientific">Mycobacterium celatum</name>
    <dbReference type="NCBI Taxonomy" id="28045"/>
    <lineage>
        <taxon>Bacteria</taxon>
        <taxon>Bacillati</taxon>
        <taxon>Actinomycetota</taxon>
        <taxon>Actinomycetes</taxon>
        <taxon>Mycobacteriales</taxon>
        <taxon>Mycobacteriaceae</taxon>
        <taxon>Mycobacterium</taxon>
    </lineage>
</organism>
<sequence length="183" mass="19692">MQHRSKTASTAAAPQPGSQLPRQVCRRCPPSRCPLGHSRPRADPRPTSRSSAADYSCGDSPTIFGTPPAPPRPEPAPDPGVDETIDAGGVTFVAPYTGRTAQRRFVRLRMFARLCGPAITGRAPFGRLRRPLLAIIRFLCRVSRRAPASIFLAPGAAPRGGSPIIDSLVYRFCLHRAAGAFRP</sequence>
<feature type="region of interest" description="Disordered" evidence="1">
    <location>
        <begin position="1"/>
        <end position="81"/>
    </location>
</feature>
<dbReference type="EMBL" id="AF312688">
    <property type="protein sequence ID" value="AAK40069.1"/>
    <property type="molecule type" value="Genomic_DNA"/>
</dbReference>
<reference evidence="2" key="2">
    <citation type="journal article" date="2000" name="Microbiology">
        <title>Analysis of the internal replication region of a mycobacterial linear plasmid.</title>
        <authorList>
            <person name="Picardeau M."/>
            <person name="Le Dantec C."/>
            <person name="Vincent V."/>
        </authorList>
    </citation>
    <scope>NUCLEOTIDE SEQUENCE</scope>
    <source>
        <plasmid evidence="2">pCLP</plasmid>
    </source>
</reference>
<reference evidence="2" key="3">
    <citation type="journal article" date="2001" name="J. Bacteriol.">
        <title>Genomic sequence and transcriptional analysis of a 23-kilobase mycobacterial linear plasmid: evidence for horizontal transfer and identification of plasmid maintenance systems.</title>
        <authorList>
            <person name="Le Dantec C."/>
            <person name="Winter N."/>
            <person name="Gicquel B."/>
            <person name="Vincent V."/>
            <person name="Picardeau M."/>
        </authorList>
    </citation>
    <scope>NUCLEOTIDE SEQUENCE</scope>
    <source>
        <plasmid evidence="2">pCLP</plasmid>
    </source>
</reference>
<feature type="compositionally biased region" description="Polar residues" evidence="1">
    <location>
        <begin position="7"/>
        <end position="21"/>
    </location>
</feature>
<name>Q93S62_MYCCE</name>
<geneLocation type="plasmid" evidence="2">
    <name>pCLP</name>
</geneLocation>
<feature type="compositionally biased region" description="Pro residues" evidence="1">
    <location>
        <begin position="67"/>
        <end position="78"/>
    </location>
</feature>
<reference evidence="2" key="1">
    <citation type="journal article" date="1998" name="Microbiology">
        <title>Mycobacterial linear plasmids have an invertron-like structure related to other linear replicons in actinomycetes.</title>
        <authorList>
            <person name="Picardeau M."/>
            <person name="Vincent V."/>
        </authorList>
    </citation>
    <scope>NUCLEOTIDE SEQUENCE</scope>
    <source>
        <plasmid evidence="2">pCLP</plasmid>
    </source>
</reference>
<protein>
    <submittedName>
        <fullName evidence="2">Uncharacterized protein</fullName>
    </submittedName>
</protein>
<dbReference type="AlphaFoldDB" id="Q93S62"/>